<feature type="region of interest" description="Disordered" evidence="7">
    <location>
        <begin position="1"/>
        <end position="117"/>
    </location>
</feature>
<evidence type="ECO:0000256" key="1">
    <source>
        <dbReference type="ARBA" id="ARBA00004123"/>
    </source>
</evidence>
<dbReference type="PANTHER" id="PTHR45881">
    <property type="entry name" value="CHECKPOINT SUPPRESSOR 1-LIKE, ISOFORM A-RELATED"/>
    <property type="match status" value="1"/>
</dbReference>
<dbReference type="InterPro" id="IPR001766">
    <property type="entry name" value="Fork_head_dom"/>
</dbReference>
<keyword evidence="4" id="KW-0804">Transcription</keyword>
<evidence type="ECO:0000256" key="6">
    <source>
        <dbReference type="PROSITE-ProRule" id="PRU00089"/>
    </source>
</evidence>
<dbReference type="PROSITE" id="PS00658">
    <property type="entry name" value="FORK_HEAD_2"/>
    <property type="match status" value="1"/>
</dbReference>
<dbReference type="PANTHER" id="PTHR45881:SF5">
    <property type="entry name" value="FORK-HEAD DOMAIN-CONTAINING PROTEIN"/>
    <property type="match status" value="1"/>
</dbReference>
<feature type="DNA-binding region" description="Fork-head" evidence="6">
    <location>
        <begin position="122"/>
        <end position="233"/>
    </location>
</feature>
<dbReference type="Proteomes" id="UP000182658">
    <property type="component" value="Unassembled WGS sequence"/>
</dbReference>
<feature type="domain" description="Fork-head" evidence="8">
    <location>
        <begin position="122"/>
        <end position="233"/>
    </location>
</feature>
<dbReference type="AlphaFoldDB" id="A0A1J7J8P0"/>
<dbReference type="SMART" id="SM00339">
    <property type="entry name" value="FH"/>
    <property type="match status" value="1"/>
</dbReference>
<organism evidence="9 10">
    <name type="scientific">Coniochaeta ligniaria NRRL 30616</name>
    <dbReference type="NCBI Taxonomy" id="1408157"/>
    <lineage>
        <taxon>Eukaryota</taxon>
        <taxon>Fungi</taxon>
        <taxon>Dikarya</taxon>
        <taxon>Ascomycota</taxon>
        <taxon>Pezizomycotina</taxon>
        <taxon>Sordariomycetes</taxon>
        <taxon>Sordariomycetidae</taxon>
        <taxon>Coniochaetales</taxon>
        <taxon>Coniochaetaceae</taxon>
        <taxon>Coniochaeta</taxon>
    </lineage>
</organism>
<keyword evidence="3 6" id="KW-0238">DNA-binding</keyword>
<sequence length="454" mass="49387">MSPAVSRAADFSLEGYAGTPGVTAQVLAPYRRSHFERPPSPPAGVRSMTPASGYPRPSSRQAMQDDAERLQTPTTPCSDFSEGPGAAHCGEAGPESLSPLANDDKIATSVPTSPNKSVETPYAQLIYQAFMSSPRRALKLQEIYQWFLENTDKGQPGQGKGWQNSIRHNLSMNGAFERRPIKGDANDGGEDCSSPSGGASKQATEWVLQDWAIRQGVQSTTRYRNSARRSQNKKLRGRSRADTSSRKPSRRRASSRSTVHAYSLPPLSRFDLRDYRSHGYYGQYAPQFDTPAEQLERLSLAPRVDDPRRAMYFTGVTEYEHTEYHPVPTLGGPMETSMPSSYSSAPVSYSSELFMPSVPGAPTVASEDDVNEVITPEASFSILEPAVILHGDNSSTNHGPTSDPYSGGSSAYYNSAAAVDSNAIPRYAMGDVAGVCDEDMLRSCGWDGHQPSHQ</sequence>
<dbReference type="OrthoDB" id="5954824at2759"/>
<evidence type="ECO:0000256" key="7">
    <source>
        <dbReference type="SAM" id="MobiDB-lite"/>
    </source>
</evidence>
<evidence type="ECO:0000313" key="9">
    <source>
        <dbReference type="EMBL" id="OIW23882.1"/>
    </source>
</evidence>
<evidence type="ECO:0000256" key="3">
    <source>
        <dbReference type="ARBA" id="ARBA00023125"/>
    </source>
</evidence>
<name>A0A1J7J8P0_9PEZI</name>
<dbReference type="Pfam" id="PF00250">
    <property type="entry name" value="Forkhead"/>
    <property type="match status" value="1"/>
</dbReference>
<protein>
    <recommendedName>
        <fullName evidence="8">Fork-head domain-containing protein</fullName>
    </recommendedName>
</protein>
<reference evidence="9 10" key="1">
    <citation type="submission" date="2016-10" db="EMBL/GenBank/DDBJ databases">
        <title>Draft genome sequence of Coniochaeta ligniaria NRRL30616, a lignocellulolytic fungus for bioabatement of inhibitors in plant biomass hydrolysates.</title>
        <authorList>
            <consortium name="DOE Joint Genome Institute"/>
            <person name="Jimenez D.J."/>
            <person name="Hector R.E."/>
            <person name="Riley R."/>
            <person name="Sun H."/>
            <person name="Grigoriev I.V."/>
            <person name="Van Elsas J.D."/>
            <person name="Nichols N.N."/>
        </authorList>
    </citation>
    <scope>NUCLEOTIDE SEQUENCE [LARGE SCALE GENOMIC DNA]</scope>
    <source>
        <strain evidence="9 10">NRRL 30616</strain>
    </source>
</reference>
<dbReference type="GO" id="GO:0000978">
    <property type="term" value="F:RNA polymerase II cis-regulatory region sequence-specific DNA binding"/>
    <property type="evidence" value="ECO:0007669"/>
    <property type="project" value="TreeGrafter"/>
</dbReference>
<evidence type="ECO:0000259" key="8">
    <source>
        <dbReference type="PROSITE" id="PS50039"/>
    </source>
</evidence>
<keyword evidence="10" id="KW-1185">Reference proteome</keyword>
<evidence type="ECO:0000256" key="5">
    <source>
        <dbReference type="ARBA" id="ARBA00023242"/>
    </source>
</evidence>
<feature type="compositionally biased region" description="Basic residues" evidence="7">
    <location>
        <begin position="225"/>
        <end position="238"/>
    </location>
</feature>
<accession>A0A1J7J8P0</accession>
<feature type="region of interest" description="Disordered" evidence="7">
    <location>
        <begin position="178"/>
        <end position="200"/>
    </location>
</feature>
<dbReference type="InterPro" id="IPR036388">
    <property type="entry name" value="WH-like_DNA-bd_sf"/>
</dbReference>
<feature type="region of interest" description="Disordered" evidence="7">
    <location>
        <begin position="219"/>
        <end position="260"/>
    </location>
</feature>
<evidence type="ECO:0000256" key="4">
    <source>
        <dbReference type="ARBA" id="ARBA00023163"/>
    </source>
</evidence>
<evidence type="ECO:0000313" key="10">
    <source>
        <dbReference type="Proteomes" id="UP000182658"/>
    </source>
</evidence>
<dbReference type="GO" id="GO:0005634">
    <property type="term" value="C:nucleus"/>
    <property type="evidence" value="ECO:0007669"/>
    <property type="project" value="UniProtKB-SubCell"/>
</dbReference>
<dbReference type="InterPro" id="IPR030456">
    <property type="entry name" value="TF_fork_head_CS_2"/>
</dbReference>
<gene>
    <name evidence="9" type="ORF">CONLIGDRAFT_686105</name>
</gene>
<proteinExistence type="predicted"/>
<dbReference type="InterPro" id="IPR036390">
    <property type="entry name" value="WH_DNA-bd_sf"/>
</dbReference>
<dbReference type="Gene3D" id="1.10.10.10">
    <property type="entry name" value="Winged helix-like DNA-binding domain superfamily/Winged helix DNA-binding domain"/>
    <property type="match status" value="1"/>
</dbReference>
<evidence type="ECO:0000256" key="2">
    <source>
        <dbReference type="ARBA" id="ARBA00023015"/>
    </source>
</evidence>
<keyword evidence="5 6" id="KW-0539">Nucleus</keyword>
<comment type="subcellular location">
    <subcellularLocation>
        <location evidence="1 6">Nucleus</location>
    </subcellularLocation>
</comment>
<dbReference type="STRING" id="1408157.A0A1J7J8P0"/>
<dbReference type="GO" id="GO:0000981">
    <property type="term" value="F:DNA-binding transcription factor activity, RNA polymerase II-specific"/>
    <property type="evidence" value="ECO:0007669"/>
    <property type="project" value="TreeGrafter"/>
</dbReference>
<keyword evidence="2" id="KW-0805">Transcription regulation</keyword>
<dbReference type="PROSITE" id="PS50039">
    <property type="entry name" value="FORK_HEAD_3"/>
    <property type="match status" value="1"/>
</dbReference>
<dbReference type="EMBL" id="KV875105">
    <property type="protein sequence ID" value="OIW23882.1"/>
    <property type="molecule type" value="Genomic_DNA"/>
</dbReference>
<dbReference type="SUPFAM" id="SSF46785">
    <property type="entry name" value="Winged helix' DNA-binding domain"/>
    <property type="match status" value="1"/>
</dbReference>
<dbReference type="InParanoid" id="A0A1J7J8P0"/>